<dbReference type="EMBL" id="JBBNAE010000011">
    <property type="protein sequence ID" value="KAK9085383.1"/>
    <property type="molecule type" value="Genomic_DNA"/>
</dbReference>
<evidence type="ECO:0000256" key="1">
    <source>
        <dbReference type="SAM" id="MobiDB-lite"/>
    </source>
</evidence>
<feature type="region of interest" description="Disordered" evidence="1">
    <location>
        <begin position="1"/>
        <end position="53"/>
    </location>
</feature>
<organism evidence="2 3">
    <name type="scientific">Stephania japonica</name>
    <dbReference type="NCBI Taxonomy" id="461633"/>
    <lineage>
        <taxon>Eukaryota</taxon>
        <taxon>Viridiplantae</taxon>
        <taxon>Streptophyta</taxon>
        <taxon>Embryophyta</taxon>
        <taxon>Tracheophyta</taxon>
        <taxon>Spermatophyta</taxon>
        <taxon>Magnoliopsida</taxon>
        <taxon>Ranunculales</taxon>
        <taxon>Menispermaceae</taxon>
        <taxon>Menispermoideae</taxon>
        <taxon>Cissampelideae</taxon>
        <taxon>Stephania</taxon>
    </lineage>
</organism>
<keyword evidence="3" id="KW-1185">Reference proteome</keyword>
<dbReference type="AlphaFoldDB" id="A0AAP0E5I0"/>
<feature type="compositionally biased region" description="Basic and acidic residues" evidence="1">
    <location>
        <begin position="23"/>
        <end position="35"/>
    </location>
</feature>
<protein>
    <submittedName>
        <fullName evidence="2">Uncharacterized protein</fullName>
    </submittedName>
</protein>
<gene>
    <name evidence="2" type="ORF">Sjap_025794</name>
</gene>
<proteinExistence type="predicted"/>
<evidence type="ECO:0000313" key="3">
    <source>
        <dbReference type="Proteomes" id="UP001417504"/>
    </source>
</evidence>
<dbReference type="Proteomes" id="UP001417504">
    <property type="component" value="Unassembled WGS sequence"/>
</dbReference>
<sequence>MGGRRRRQWPEKELTGAKRRRADGRVDDNPSRSRDNASGAKQMRRRSRERRSLPRQESYFAYLFGVVEPGFYGAIASVVDSSIIGRKLREKSYFVYSILFALHETTY</sequence>
<accession>A0AAP0E5I0</accession>
<dbReference type="Gene3D" id="3.40.350.10">
    <property type="entry name" value="Creatinase/prolidase N-terminal domain"/>
    <property type="match status" value="1"/>
</dbReference>
<reference evidence="2 3" key="1">
    <citation type="submission" date="2024-01" db="EMBL/GenBank/DDBJ databases">
        <title>Genome assemblies of Stephania.</title>
        <authorList>
            <person name="Yang L."/>
        </authorList>
    </citation>
    <scope>NUCLEOTIDE SEQUENCE [LARGE SCALE GENOMIC DNA]</scope>
    <source>
        <strain evidence="2">QJT</strain>
        <tissue evidence="2">Leaf</tissue>
    </source>
</reference>
<comment type="caution">
    <text evidence="2">The sequence shown here is derived from an EMBL/GenBank/DDBJ whole genome shotgun (WGS) entry which is preliminary data.</text>
</comment>
<evidence type="ECO:0000313" key="2">
    <source>
        <dbReference type="EMBL" id="KAK9085383.1"/>
    </source>
</evidence>
<name>A0AAP0E5I0_9MAGN</name>
<dbReference type="InterPro" id="IPR029149">
    <property type="entry name" value="Creatin/AminoP/Spt16_N"/>
</dbReference>